<dbReference type="CDD" id="cd00158">
    <property type="entry name" value="RHOD"/>
    <property type="match status" value="1"/>
</dbReference>
<feature type="region of interest" description="Disordered" evidence="1">
    <location>
        <begin position="95"/>
        <end position="119"/>
    </location>
</feature>
<keyword evidence="3" id="KW-0808">Transferase</keyword>
<dbReference type="SUPFAM" id="SSF52821">
    <property type="entry name" value="Rhodanese/Cell cycle control phosphatase"/>
    <property type="match status" value="1"/>
</dbReference>
<comment type="caution">
    <text evidence="3">The sequence shown here is derived from an EMBL/GenBank/DDBJ whole genome shotgun (WGS) entry which is preliminary data.</text>
</comment>
<dbReference type="PANTHER" id="PTHR43031">
    <property type="entry name" value="FAD-DEPENDENT OXIDOREDUCTASE"/>
    <property type="match status" value="1"/>
</dbReference>
<proteinExistence type="predicted"/>
<dbReference type="InterPro" id="IPR050229">
    <property type="entry name" value="GlpE_sulfurtransferase"/>
</dbReference>
<dbReference type="SMART" id="SM00450">
    <property type="entry name" value="RHOD"/>
    <property type="match status" value="1"/>
</dbReference>
<evidence type="ECO:0000313" key="3">
    <source>
        <dbReference type="EMBL" id="KPN32178.1"/>
    </source>
</evidence>
<dbReference type="GO" id="GO:0016740">
    <property type="term" value="F:transferase activity"/>
    <property type="evidence" value="ECO:0007669"/>
    <property type="project" value="UniProtKB-KW"/>
</dbReference>
<accession>A0A0P7HEQ1</accession>
<organism evidence="3 4">
    <name type="scientific">Halolamina pelagica</name>
    <dbReference type="NCBI Taxonomy" id="699431"/>
    <lineage>
        <taxon>Archaea</taxon>
        <taxon>Methanobacteriati</taxon>
        <taxon>Methanobacteriota</taxon>
        <taxon>Stenosarchaea group</taxon>
        <taxon>Halobacteria</taxon>
        <taxon>Halobacteriales</taxon>
        <taxon>Haloferacaceae</taxon>
    </lineage>
</organism>
<sequence length="119" mass="12254">MDEISPETVAELLADGASPTVVDIRNPAAFQRGHIPGSLNVPFQQLPDRVAELADADHVVTVCPHGKSSVQAAKLIESYEGTADATVESMAGGLSAWEGPIESGDDSGGSEPDEGPAPF</sequence>
<name>A0A0P7HEQ1_9EURY</name>
<dbReference type="PATRIC" id="fig|699431.3.peg.3000"/>
<protein>
    <submittedName>
        <fullName evidence="3">Thiosulfate sulfurtransferase</fullName>
    </submittedName>
</protein>
<dbReference type="InterPro" id="IPR001763">
    <property type="entry name" value="Rhodanese-like_dom"/>
</dbReference>
<dbReference type="EMBL" id="LGUC01000001">
    <property type="protein sequence ID" value="KPN32178.1"/>
    <property type="molecule type" value="Genomic_DNA"/>
</dbReference>
<dbReference type="Proteomes" id="UP000050535">
    <property type="component" value="Unassembled WGS sequence"/>
</dbReference>
<reference evidence="4" key="1">
    <citation type="submission" date="2013-11" db="EMBL/GenBank/DDBJ databases">
        <authorList>
            <person name="Hoang H.T."/>
            <person name="Killian M.L."/>
            <person name="Madson D.M."/>
            <person name="Arruda P.H.E."/>
            <person name="Sun D."/>
            <person name="Schwartz K.J."/>
            <person name="Yoon K."/>
        </authorList>
    </citation>
    <scope>NUCLEOTIDE SEQUENCE [LARGE SCALE GENOMIC DNA]</scope>
    <source>
        <strain evidence="4">CDK2</strain>
    </source>
</reference>
<dbReference type="OrthoDB" id="135517at2157"/>
<dbReference type="RefSeq" id="WP_054584509.1">
    <property type="nucleotide sequence ID" value="NZ_LGUC01000001.1"/>
</dbReference>
<dbReference type="Gene3D" id="3.40.250.10">
    <property type="entry name" value="Rhodanese-like domain"/>
    <property type="match status" value="1"/>
</dbReference>
<dbReference type="PANTHER" id="PTHR43031:SF16">
    <property type="entry name" value="OXIDOREDUCTASE"/>
    <property type="match status" value="1"/>
</dbReference>
<gene>
    <name evidence="3" type="ORF">SY89_02940</name>
</gene>
<dbReference type="STRING" id="699431.SY89_02940"/>
<dbReference type="AlphaFoldDB" id="A0A0P7HEQ1"/>
<keyword evidence="4" id="KW-1185">Reference proteome</keyword>
<dbReference type="PROSITE" id="PS50206">
    <property type="entry name" value="RHODANESE_3"/>
    <property type="match status" value="1"/>
</dbReference>
<dbReference type="InterPro" id="IPR036873">
    <property type="entry name" value="Rhodanese-like_dom_sf"/>
</dbReference>
<dbReference type="Pfam" id="PF00581">
    <property type="entry name" value="Rhodanese"/>
    <property type="match status" value="1"/>
</dbReference>
<evidence type="ECO:0000259" key="2">
    <source>
        <dbReference type="PROSITE" id="PS50206"/>
    </source>
</evidence>
<evidence type="ECO:0000313" key="4">
    <source>
        <dbReference type="Proteomes" id="UP000050535"/>
    </source>
</evidence>
<feature type="domain" description="Rhodanese" evidence="2">
    <location>
        <begin position="15"/>
        <end position="103"/>
    </location>
</feature>
<evidence type="ECO:0000256" key="1">
    <source>
        <dbReference type="SAM" id="MobiDB-lite"/>
    </source>
</evidence>